<dbReference type="GO" id="GO:0003690">
    <property type="term" value="F:double-stranded DNA binding"/>
    <property type="evidence" value="ECO:0007669"/>
    <property type="project" value="TreeGrafter"/>
</dbReference>
<evidence type="ECO:0000256" key="3">
    <source>
        <dbReference type="ARBA" id="ARBA00023172"/>
    </source>
</evidence>
<sequence length="228" mass="25620">MAPRKKTEEKATANGASDLVLEYLRKQNRPYSAIDVSANLHNKVTKASAAKVLKDLHEQKAIEGRAAGKQIVYHALQNAAEACTIEQLAALDESILDLRTQTTSLLTSAKNLRSTLSTLNSTLSTADLITDVHTLEAERAEIETRLDGLRKGKAKKVTATEREAIEREWKKSVYMAKMRQKIATEVWRTIEEGLPDQQTRDEHREKFDLDGNATKNLKRDERLILNGR</sequence>
<feature type="region of interest" description="Disordered" evidence="6">
    <location>
        <begin position="194"/>
        <end position="213"/>
    </location>
</feature>
<evidence type="ECO:0000313" key="8">
    <source>
        <dbReference type="EMBL" id="KAG9192357.1"/>
    </source>
</evidence>
<reference evidence="8" key="1">
    <citation type="submission" date="2021-07" db="EMBL/GenBank/DDBJ databases">
        <title>Genome Resource of American Ginseng Black Spot Pathogen Alternaria panax.</title>
        <authorList>
            <person name="Qiu C."/>
            <person name="Wang W."/>
            <person name="Liu Z."/>
        </authorList>
    </citation>
    <scope>NUCLEOTIDE SEQUENCE</scope>
    <source>
        <strain evidence="8">BNCC115425</strain>
    </source>
</reference>
<dbReference type="InterPro" id="IPR010776">
    <property type="entry name" value="Hop2_WH_dom"/>
</dbReference>
<keyword evidence="3" id="KW-0233">DNA recombination</keyword>
<evidence type="ECO:0000256" key="2">
    <source>
        <dbReference type="ARBA" id="ARBA00007922"/>
    </source>
</evidence>
<feature type="domain" description="Homologous-pairing protein 2 winged helix" evidence="7">
    <location>
        <begin position="16"/>
        <end position="74"/>
    </location>
</feature>
<evidence type="ECO:0000256" key="1">
    <source>
        <dbReference type="ARBA" id="ARBA00004123"/>
    </source>
</evidence>
<evidence type="ECO:0000256" key="6">
    <source>
        <dbReference type="SAM" id="MobiDB-lite"/>
    </source>
</evidence>
<protein>
    <recommendedName>
        <fullName evidence="7">Homologous-pairing protein 2 winged helix domain-containing protein</fullName>
    </recommendedName>
</protein>
<evidence type="ECO:0000256" key="4">
    <source>
        <dbReference type="ARBA" id="ARBA00023242"/>
    </source>
</evidence>
<dbReference type="GO" id="GO:0120231">
    <property type="term" value="C:DNA recombinase auxiliary factor complex"/>
    <property type="evidence" value="ECO:0007669"/>
    <property type="project" value="TreeGrafter"/>
</dbReference>
<dbReference type="GO" id="GO:0000794">
    <property type="term" value="C:condensed nuclear chromosome"/>
    <property type="evidence" value="ECO:0007669"/>
    <property type="project" value="TreeGrafter"/>
</dbReference>
<evidence type="ECO:0000259" key="7">
    <source>
        <dbReference type="Pfam" id="PF07106"/>
    </source>
</evidence>
<dbReference type="GO" id="GO:0010774">
    <property type="term" value="P:meiotic strand invasion involved in reciprocal meiotic recombination"/>
    <property type="evidence" value="ECO:0007669"/>
    <property type="project" value="TreeGrafter"/>
</dbReference>
<feature type="compositionally biased region" description="Basic and acidic residues" evidence="6">
    <location>
        <begin position="198"/>
        <end position="209"/>
    </location>
</feature>
<dbReference type="EMBL" id="JAANER010000003">
    <property type="protein sequence ID" value="KAG9192357.1"/>
    <property type="molecule type" value="Genomic_DNA"/>
</dbReference>
<evidence type="ECO:0000256" key="5">
    <source>
        <dbReference type="ARBA" id="ARBA00023254"/>
    </source>
</evidence>
<accession>A0AAD4ICT8</accession>
<dbReference type="InterPro" id="IPR036388">
    <property type="entry name" value="WH-like_DNA-bd_sf"/>
</dbReference>
<dbReference type="GO" id="GO:0000709">
    <property type="term" value="P:meiotic joint molecule formation"/>
    <property type="evidence" value="ECO:0007669"/>
    <property type="project" value="TreeGrafter"/>
</dbReference>
<evidence type="ECO:0000313" key="9">
    <source>
        <dbReference type="Proteomes" id="UP001199106"/>
    </source>
</evidence>
<dbReference type="AlphaFoldDB" id="A0AAD4ICT8"/>
<proteinExistence type="inferred from homology"/>
<comment type="caution">
    <text evidence="8">The sequence shown here is derived from an EMBL/GenBank/DDBJ whole genome shotgun (WGS) entry which is preliminary data.</text>
</comment>
<comment type="similarity">
    <text evidence="2">Belongs to the HOP2 family.</text>
</comment>
<gene>
    <name evidence="8" type="ORF">G6011_11091</name>
</gene>
<dbReference type="GO" id="GO:0007129">
    <property type="term" value="P:homologous chromosome pairing at meiosis"/>
    <property type="evidence" value="ECO:0007669"/>
    <property type="project" value="TreeGrafter"/>
</dbReference>
<dbReference type="Gene3D" id="1.10.10.10">
    <property type="entry name" value="Winged helix-like DNA-binding domain superfamily/Winged helix DNA-binding domain"/>
    <property type="match status" value="1"/>
</dbReference>
<keyword evidence="9" id="KW-1185">Reference proteome</keyword>
<dbReference type="Pfam" id="PF07106">
    <property type="entry name" value="WHD_TBPIP"/>
    <property type="match status" value="1"/>
</dbReference>
<comment type="subcellular location">
    <subcellularLocation>
        <location evidence="1">Nucleus</location>
    </subcellularLocation>
</comment>
<dbReference type="GO" id="GO:0120230">
    <property type="term" value="F:recombinase activator activity"/>
    <property type="evidence" value="ECO:0007669"/>
    <property type="project" value="TreeGrafter"/>
</dbReference>
<dbReference type="PANTHER" id="PTHR15938">
    <property type="entry name" value="TBP-1 INTERACTING PROTEIN"/>
    <property type="match status" value="1"/>
</dbReference>
<dbReference type="PANTHER" id="PTHR15938:SF0">
    <property type="entry name" value="HOMOLOGOUS-PAIRING PROTEIN 2 HOMOLOG"/>
    <property type="match status" value="1"/>
</dbReference>
<keyword evidence="4" id="KW-0539">Nucleus</keyword>
<organism evidence="8 9">
    <name type="scientific">Alternaria panax</name>
    <dbReference type="NCBI Taxonomy" id="48097"/>
    <lineage>
        <taxon>Eukaryota</taxon>
        <taxon>Fungi</taxon>
        <taxon>Dikarya</taxon>
        <taxon>Ascomycota</taxon>
        <taxon>Pezizomycotina</taxon>
        <taxon>Dothideomycetes</taxon>
        <taxon>Pleosporomycetidae</taxon>
        <taxon>Pleosporales</taxon>
        <taxon>Pleosporineae</taxon>
        <taxon>Pleosporaceae</taxon>
        <taxon>Alternaria</taxon>
        <taxon>Alternaria sect. Panax</taxon>
    </lineage>
</organism>
<keyword evidence="5" id="KW-0469">Meiosis</keyword>
<name>A0AAD4ICT8_9PLEO</name>
<dbReference type="Proteomes" id="UP001199106">
    <property type="component" value="Unassembled WGS sequence"/>
</dbReference>